<dbReference type="Proteomes" id="UP000825729">
    <property type="component" value="Unassembled WGS sequence"/>
</dbReference>
<gene>
    <name evidence="2" type="ORF">H6P81_020884</name>
</gene>
<keyword evidence="3" id="KW-1185">Reference proteome</keyword>
<reference evidence="2 3" key="1">
    <citation type="submission" date="2021-07" db="EMBL/GenBank/DDBJ databases">
        <title>The Aristolochia fimbriata genome: insights into angiosperm evolution, floral development and chemical biosynthesis.</title>
        <authorList>
            <person name="Jiao Y."/>
        </authorList>
    </citation>
    <scope>NUCLEOTIDE SEQUENCE [LARGE SCALE GENOMIC DNA]</scope>
    <source>
        <strain evidence="2">IBCAS-2021</strain>
        <tissue evidence="2">Leaf</tissue>
    </source>
</reference>
<accession>A0AAV7DW19</accession>
<evidence type="ECO:0000313" key="3">
    <source>
        <dbReference type="Proteomes" id="UP000825729"/>
    </source>
</evidence>
<protein>
    <submittedName>
        <fullName evidence="2">Uncharacterized protein</fullName>
    </submittedName>
</protein>
<name>A0AAV7DW19_ARIFI</name>
<sequence length="267" mass="30635">MEVFGRRSDFSKEKVEKKLLKVPRWDLDSLLRNFEPKSQRLHSSIVGITKPRLTSQCFTVPEMATAGAAAANHKSEYEATIARLEAENRQLREENLAASTELESLQRDRDSKLDEIQNLYEEILRAVEENAEALEEALRELRDEKNVRSSMADAHRNLERRIDFLHDESSSVILSALAVQADLEERLERKAMALRFLSEKVLRMLRWTRETVCGEEGAKGGPVDGEDVDDEGLRTMIEPFVDEVEKIRLGLLRRGIGCNQMMTLCWF</sequence>
<feature type="coiled-coil region" evidence="1">
    <location>
        <begin position="70"/>
        <end position="151"/>
    </location>
</feature>
<organism evidence="2 3">
    <name type="scientific">Aristolochia fimbriata</name>
    <name type="common">White veined hardy Dutchman's pipe vine</name>
    <dbReference type="NCBI Taxonomy" id="158543"/>
    <lineage>
        <taxon>Eukaryota</taxon>
        <taxon>Viridiplantae</taxon>
        <taxon>Streptophyta</taxon>
        <taxon>Embryophyta</taxon>
        <taxon>Tracheophyta</taxon>
        <taxon>Spermatophyta</taxon>
        <taxon>Magnoliopsida</taxon>
        <taxon>Magnoliidae</taxon>
        <taxon>Piperales</taxon>
        <taxon>Aristolochiaceae</taxon>
        <taxon>Aristolochia</taxon>
    </lineage>
</organism>
<dbReference type="EMBL" id="JAINDJ010000008">
    <property type="protein sequence ID" value="KAG9440719.1"/>
    <property type="molecule type" value="Genomic_DNA"/>
</dbReference>
<proteinExistence type="predicted"/>
<keyword evidence="1" id="KW-0175">Coiled coil</keyword>
<dbReference type="AlphaFoldDB" id="A0AAV7DW19"/>
<evidence type="ECO:0000256" key="1">
    <source>
        <dbReference type="SAM" id="Coils"/>
    </source>
</evidence>
<evidence type="ECO:0000313" key="2">
    <source>
        <dbReference type="EMBL" id="KAG9440719.1"/>
    </source>
</evidence>
<comment type="caution">
    <text evidence="2">The sequence shown here is derived from an EMBL/GenBank/DDBJ whole genome shotgun (WGS) entry which is preliminary data.</text>
</comment>